<gene>
    <name evidence="1" type="ORF">MNBD_GAMMA13-1144</name>
</gene>
<evidence type="ECO:0000313" key="1">
    <source>
        <dbReference type="EMBL" id="VAW80788.1"/>
    </source>
</evidence>
<dbReference type="Gene3D" id="2.30.110.20">
    <property type="entry name" value="Hcp1-like"/>
    <property type="match status" value="1"/>
</dbReference>
<organism evidence="1">
    <name type="scientific">hydrothermal vent metagenome</name>
    <dbReference type="NCBI Taxonomy" id="652676"/>
    <lineage>
        <taxon>unclassified sequences</taxon>
        <taxon>metagenomes</taxon>
        <taxon>ecological metagenomes</taxon>
    </lineage>
</organism>
<accession>A0A3B0YIJ9</accession>
<dbReference type="InterPro" id="IPR036624">
    <property type="entry name" value="Hcp1-lik_sf"/>
</dbReference>
<dbReference type="EMBL" id="UOFK01000234">
    <property type="protein sequence ID" value="VAW80788.1"/>
    <property type="molecule type" value="Genomic_DNA"/>
</dbReference>
<evidence type="ECO:0008006" key="2">
    <source>
        <dbReference type="Google" id="ProtNLM"/>
    </source>
</evidence>
<dbReference type="SUPFAM" id="SSF141452">
    <property type="entry name" value="Hcp1-like"/>
    <property type="match status" value="1"/>
</dbReference>
<sequence>MMSCDMYCKIEGIDGESTDDVHAKWVEILGYSHGVMQPVSGASRTGGRTGGRADFKDFCITKEIDASTPDLNMHCCNGKHIPKIEVELCLATEDKHTFMKYELEDVIVSSISPGGSGGDTKPTETVSFAYGKCKWEYTPIDNTGKPGAAVDRTWDCELNKQA</sequence>
<name>A0A3B0YIJ9_9ZZZZ</name>
<protein>
    <recommendedName>
        <fullName evidence="2">Cytoplasmic protein USSDB7A</fullName>
    </recommendedName>
</protein>
<dbReference type="InterPro" id="IPR008514">
    <property type="entry name" value="T6SS_Hcp"/>
</dbReference>
<dbReference type="Pfam" id="PF05638">
    <property type="entry name" value="T6SS_HCP"/>
    <property type="match status" value="1"/>
</dbReference>
<reference evidence="1" key="1">
    <citation type="submission" date="2018-06" db="EMBL/GenBank/DDBJ databases">
        <authorList>
            <person name="Zhirakovskaya E."/>
        </authorList>
    </citation>
    <scope>NUCLEOTIDE SEQUENCE</scope>
</reference>
<dbReference type="PANTHER" id="PTHR36152">
    <property type="entry name" value="CYTOPLASMIC PROTEIN-RELATED"/>
    <property type="match status" value="1"/>
</dbReference>
<dbReference type="AlphaFoldDB" id="A0A3B0YIJ9"/>
<proteinExistence type="predicted"/>
<dbReference type="NCBIfam" id="TIGR03344">
    <property type="entry name" value="VI_effect_Hcp1"/>
    <property type="match status" value="1"/>
</dbReference>
<dbReference type="InterPro" id="IPR053165">
    <property type="entry name" value="HSI-I_assembly_Hcp1"/>
</dbReference>
<dbReference type="PANTHER" id="PTHR36152:SF5">
    <property type="entry name" value="PROTEIN HCP1"/>
    <property type="match status" value="1"/>
</dbReference>